<dbReference type="SMART" id="SM00547">
    <property type="entry name" value="ZnF_RBZ"/>
    <property type="match status" value="1"/>
</dbReference>
<dbReference type="GO" id="GO:0005634">
    <property type="term" value="C:nucleus"/>
    <property type="evidence" value="ECO:0007669"/>
    <property type="project" value="UniProtKB-SubCell"/>
</dbReference>
<dbReference type="PANTHER" id="PTHR14134:SF2">
    <property type="entry name" value="E3 UBIQUITIN-PROTEIN LIGASE RAD18"/>
    <property type="match status" value="1"/>
</dbReference>
<dbReference type="GO" id="GO:0008270">
    <property type="term" value="F:zinc ion binding"/>
    <property type="evidence" value="ECO:0007669"/>
    <property type="project" value="UniProtKB-KW"/>
</dbReference>
<dbReference type="GO" id="GO:0061630">
    <property type="term" value="F:ubiquitin protein ligase activity"/>
    <property type="evidence" value="ECO:0007669"/>
    <property type="project" value="UniProtKB-EC"/>
</dbReference>
<evidence type="ECO:0000256" key="10">
    <source>
        <dbReference type="ARBA" id="ARBA00022771"/>
    </source>
</evidence>
<accession>A0AAV1UNW2</accession>
<dbReference type="GO" id="GO:0006281">
    <property type="term" value="P:DNA repair"/>
    <property type="evidence" value="ECO:0007669"/>
    <property type="project" value="UniProtKB-KW"/>
</dbReference>
<dbReference type="PROSITE" id="PS50089">
    <property type="entry name" value="ZF_RING_2"/>
    <property type="match status" value="1"/>
</dbReference>
<comment type="subcellular location">
    <subcellularLocation>
        <location evidence="2">Nucleus</location>
    </subcellularLocation>
</comment>
<evidence type="ECO:0000259" key="20">
    <source>
        <dbReference type="PROSITE" id="PS50089"/>
    </source>
</evidence>
<comment type="similarity">
    <text evidence="4">Belongs to the RAD18 family.</text>
</comment>
<evidence type="ECO:0000256" key="17">
    <source>
        <dbReference type="ARBA" id="ARBA00082369"/>
    </source>
</evidence>
<gene>
    <name evidence="22" type="ORF">PM001_LOCUS21161</name>
</gene>
<evidence type="ECO:0000256" key="6">
    <source>
        <dbReference type="ARBA" id="ARBA00017887"/>
    </source>
</evidence>
<evidence type="ECO:0000256" key="15">
    <source>
        <dbReference type="ARBA" id="ARBA00023242"/>
    </source>
</evidence>
<dbReference type="SUPFAM" id="SSF57850">
    <property type="entry name" value="RING/U-box"/>
    <property type="match status" value="1"/>
</dbReference>
<dbReference type="Proteomes" id="UP001162060">
    <property type="component" value="Unassembled WGS sequence"/>
</dbReference>
<evidence type="ECO:0000256" key="5">
    <source>
        <dbReference type="ARBA" id="ARBA00012483"/>
    </source>
</evidence>
<feature type="domain" description="RanBP2-type" evidence="21">
    <location>
        <begin position="452"/>
        <end position="481"/>
    </location>
</feature>
<dbReference type="SMART" id="SM00504">
    <property type="entry name" value="Ubox"/>
    <property type="match status" value="1"/>
</dbReference>
<proteinExistence type="inferred from homology"/>
<dbReference type="EMBL" id="CAKLBY020000223">
    <property type="protein sequence ID" value="CAK7936011.1"/>
    <property type="molecule type" value="Genomic_DNA"/>
</dbReference>
<dbReference type="Gene3D" id="2.30.30.380">
    <property type="entry name" value="Zn-finger domain of Sec23/24"/>
    <property type="match status" value="1"/>
</dbReference>
<dbReference type="InterPro" id="IPR001841">
    <property type="entry name" value="Znf_RING"/>
</dbReference>
<evidence type="ECO:0000256" key="7">
    <source>
        <dbReference type="ARBA" id="ARBA00022679"/>
    </source>
</evidence>
<dbReference type="GO" id="GO:0003697">
    <property type="term" value="F:single-stranded DNA binding"/>
    <property type="evidence" value="ECO:0007669"/>
    <property type="project" value="InterPro"/>
</dbReference>
<evidence type="ECO:0000256" key="4">
    <source>
        <dbReference type="ARBA" id="ARBA00009506"/>
    </source>
</evidence>
<sequence length="501" mass="55537">MIRNTRGGETDDLLDEWQWPADCTAQREMERHLRCQICGDFFHGPVLLPCSHTFCSTCVRRFLQSKGAHGCCPECKQPVAARDLVPNRALEQVALLFSASKPELLKRLQGIVARGSITSDVLDVESTKEKEMKQLDRVQERMPLLSYSVMKDKEVRRLLDAIHVRVPTKNREEIIQIHKEFVLLSNAQADSVNPKSTAQVREEVVRNHHARMQQKAKTDALRRIQSGSDNSESGNIAASPASGVSVQMRANFDKLRQDIADRKAGKRPPTTPSPSVSSTDTPQKKASGRDAATSVGVWRHFCALDTNMKQEFYVNSVTHEIRVELPPLSVREQSPANRYDDLSDVVRAVAERDPADIGCSDEAKAVTPLRAKGKTKRAIAPAFASPDATSEFQSATEETILSGNEIENQEGEQEQADEKTKLDSLGKHARNADATVSTMDGSVEVIEDADEAASEWQCSRCTLVNEATCQQCEACGYEPASVPAKKRLRKKMHFQSKIALS</sequence>
<dbReference type="InterPro" id="IPR001876">
    <property type="entry name" value="Znf_RanBP2"/>
</dbReference>
<dbReference type="PROSITE" id="PS01358">
    <property type="entry name" value="ZF_RANBP2_1"/>
    <property type="match status" value="1"/>
</dbReference>
<evidence type="ECO:0000256" key="12">
    <source>
        <dbReference type="ARBA" id="ARBA00022833"/>
    </source>
</evidence>
<dbReference type="InterPro" id="IPR003613">
    <property type="entry name" value="Ubox_domain"/>
</dbReference>
<evidence type="ECO:0000256" key="13">
    <source>
        <dbReference type="ARBA" id="ARBA00023125"/>
    </source>
</evidence>
<organism evidence="22 23">
    <name type="scientific">Peronospora matthiolae</name>
    <dbReference type="NCBI Taxonomy" id="2874970"/>
    <lineage>
        <taxon>Eukaryota</taxon>
        <taxon>Sar</taxon>
        <taxon>Stramenopiles</taxon>
        <taxon>Oomycota</taxon>
        <taxon>Peronosporomycetes</taxon>
        <taxon>Peronosporales</taxon>
        <taxon>Peronosporaceae</taxon>
        <taxon>Peronospora</taxon>
    </lineage>
</organism>
<dbReference type="InterPro" id="IPR039577">
    <property type="entry name" value="Rad18"/>
</dbReference>
<feature type="region of interest" description="Disordered" evidence="19">
    <location>
        <begin position="260"/>
        <end position="292"/>
    </location>
</feature>
<dbReference type="GO" id="GO:0097505">
    <property type="term" value="C:Rad6-Rad18 complex"/>
    <property type="evidence" value="ECO:0007669"/>
    <property type="project" value="TreeGrafter"/>
</dbReference>
<keyword evidence="14" id="KW-0234">DNA repair</keyword>
<feature type="domain" description="RING-type" evidence="20">
    <location>
        <begin position="35"/>
        <end position="76"/>
    </location>
</feature>
<keyword evidence="7" id="KW-0808">Transferase</keyword>
<comment type="caution">
    <text evidence="22">The sequence shown here is derived from an EMBL/GenBank/DDBJ whole genome shotgun (WGS) entry which is preliminary data.</text>
</comment>
<evidence type="ECO:0000256" key="11">
    <source>
        <dbReference type="ARBA" id="ARBA00022786"/>
    </source>
</evidence>
<evidence type="ECO:0000313" key="22">
    <source>
        <dbReference type="EMBL" id="CAK7936011.1"/>
    </source>
</evidence>
<comment type="pathway">
    <text evidence="3">Protein modification; protein ubiquitination.</text>
</comment>
<keyword evidence="10 18" id="KW-0863">Zinc-finger</keyword>
<dbReference type="GO" id="GO:0006301">
    <property type="term" value="P:DNA damage tolerance"/>
    <property type="evidence" value="ECO:0007669"/>
    <property type="project" value="InterPro"/>
</dbReference>
<dbReference type="InterPro" id="IPR013083">
    <property type="entry name" value="Znf_RING/FYVE/PHD"/>
</dbReference>
<comment type="catalytic activity">
    <reaction evidence="1">
        <text>S-ubiquitinyl-[E2 ubiquitin-conjugating enzyme]-L-cysteine + [acceptor protein]-L-lysine = [E2 ubiquitin-conjugating enzyme]-L-cysteine + N(6)-ubiquitinyl-[acceptor protein]-L-lysine.</text>
        <dbReference type="EC" id="2.3.2.27"/>
    </reaction>
</comment>
<evidence type="ECO:0000256" key="14">
    <source>
        <dbReference type="ARBA" id="ARBA00023204"/>
    </source>
</evidence>
<dbReference type="PANTHER" id="PTHR14134">
    <property type="entry name" value="E3 UBIQUITIN-PROTEIN LIGASE RAD18"/>
    <property type="match status" value="1"/>
</dbReference>
<evidence type="ECO:0000256" key="8">
    <source>
        <dbReference type="ARBA" id="ARBA00022723"/>
    </source>
</evidence>
<reference evidence="22" key="1">
    <citation type="submission" date="2024-01" db="EMBL/GenBank/DDBJ databases">
        <authorList>
            <person name="Webb A."/>
        </authorList>
    </citation>
    <scope>NUCLEOTIDE SEQUENCE</scope>
    <source>
        <strain evidence="22">Pm1</strain>
    </source>
</reference>
<evidence type="ECO:0000256" key="9">
    <source>
        <dbReference type="ARBA" id="ARBA00022763"/>
    </source>
</evidence>
<feature type="region of interest" description="Disordered" evidence="19">
    <location>
        <begin position="205"/>
        <end position="242"/>
    </location>
</feature>
<keyword evidence="15" id="KW-0539">Nucleus</keyword>
<protein>
    <recommendedName>
        <fullName evidence="6">RanBP-type and C3HC4-type zinc finger-containing protein 1</fullName>
        <ecNumber evidence="5">2.3.2.27</ecNumber>
    </recommendedName>
    <alternativeName>
        <fullName evidence="16 17">RING-type E3 ubiquitin transferase RAD18</fullName>
    </alternativeName>
</protein>
<dbReference type="InterPro" id="IPR018957">
    <property type="entry name" value="Znf_C3HC4_RING-type"/>
</dbReference>
<evidence type="ECO:0000256" key="16">
    <source>
        <dbReference type="ARBA" id="ARBA00031783"/>
    </source>
</evidence>
<evidence type="ECO:0000313" key="23">
    <source>
        <dbReference type="Proteomes" id="UP001162060"/>
    </source>
</evidence>
<keyword evidence="11" id="KW-0833">Ubl conjugation pathway</keyword>
<dbReference type="EC" id="2.3.2.27" evidence="5"/>
<keyword evidence="13" id="KW-0238">DNA-binding</keyword>
<dbReference type="PROSITE" id="PS00518">
    <property type="entry name" value="ZF_RING_1"/>
    <property type="match status" value="1"/>
</dbReference>
<dbReference type="PROSITE" id="PS50199">
    <property type="entry name" value="ZF_RANBP2_2"/>
    <property type="match status" value="1"/>
</dbReference>
<keyword evidence="8" id="KW-0479">Metal-binding</keyword>
<feature type="compositionally biased region" description="Polar residues" evidence="19">
    <location>
        <begin position="225"/>
        <end position="236"/>
    </location>
</feature>
<dbReference type="Gene3D" id="3.30.40.10">
    <property type="entry name" value="Zinc/RING finger domain, C3HC4 (zinc finger)"/>
    <property type="match status" value="1"/>
</dbReference>
<dbReference type="Pfam" id="PF00097">
    <property type="entry name" value="zf-C3HC4"/>
    <property type="match status" value="1"/>
</dbReference>
<evidence type="ECO:0000256" key="3">
    <source>
        <dbReference type="ARBA" id="ARBA00004906"/>
    </source>
</evidence>
<dbReference type="SMART" id="SM00184">
    <property type="entry name" value="RING"/>
    <property type="match status" value="1"/>
</dbReference>
<name>A0AAV1UNW2_9STRA</name>
<dbReference type="FunFam" id="3.30.40.10:FF:000172">
    <property type="entry name" value="E3 ubiquitin-protein ligase RAD18"/>
    <property type="match status" value="1"/>
</dbReference>
<evidence type="ECO:0000256" key="1">
    <source>
        <dbReference type="ARBA" id="ARBA00000900"/>
    </source>
</evidence>
<dbReference type="GO" id="GO:0006513">
    <property type="term" value="P:protein monoubiquitination"/>
    <property type="evidence" value="ECO:0007669"/>
    <property type="project" value="InterPro"/>
</dbReference>
<evidence type="ECO:0000256" key="18">
    <source>
        <dbReference type="PROSITE-ProRule" id="PRU00322"/>
    </source>
</evidence>
<dbReference type="InterPro" id="IPR017907">
    <property type="entry name" value="Znf_RING_CS"/>
</dbReference>
<keyword evidence="12" id="KW-0862">Zinc</keyword>
<evidence type="ECO:0000256" key="2">
    <source>
        <dbReference type="ARBA" id="ARBA00004123"/>
    </source>
</evidence>
<dbReference type="AlphaFoldDB" id="A0AAV1UNW2"/>
<keyword evidence="9" id="KW-0227">DNA damage</keyword>
<evidence type="ECO:0000259" key="21">
    <source>
        <dbReference type="PROSITE" id="PS50199"/>
    </source>
</evidence>
<evidence type="ECO:0000256" key="19">
    <source>
        <dbReference type="SAM" id="MobiDB-lite"/>
    </source>
</evidence>